<keyword evidence="7 14" id="KW-0812">Transmembrane</keyword>
<dbReference type="NCBIfam" id="TIGR00383">
    <property type="entry name" value="corA"/>
    <property type="match status" value="1"/>
</dbReference>
<dbReference type="GO" id="GO:0005886">
    <property type="term" value="C:plasma membrane"/>
    <property type="evidence" value="ECO:0007669"/>
    <property type="project" value="UniProtKB-SubCell"/>
</dbReference>
<evidence type="ECO:0000256" key="5">
    <source>
        <dbReference type="ARBA" id="ARBA00022475"/>
    </source>
</evidence>
<evidence type="ECO:0000256" key="12">
    <source>
        <dbReference type="ARBA" id="ARBA00025941"/>
    </source>
</evidence>
<evidence type="ECO:0000256" key="2">
    <source>
        <dbReference type="ARBA" id="ARBA00009765"/>
    </source>
</evidence>
<feature type="transmembrane region" description="Helical" evidence="14">
    <location>
        <begin position="255"/>
        <end position="275"/>
    </location>
</feature>
<keyword evidence="4 14" id="KW-0813">Transport</keyword>
<evidence type="ECO:0000256" key="7">
    <source>
        <dbReference type="ARBA" id="ARBA00022692"/>
    </source>
</evidence>
<dbReference type="RefSeq" id="WP_115569768.1">
    <property type="nucleotide sequence ID" value="NZ_NXLV01000010.1"/>
</dbReference>
<dbReference type="Pfam" id="PF01544">
    <property type="entry name" value="CorA"/>
    <property type="match status" value="1"/>
</dbReference>
<dbReference type="Proteomes" id="UP000257045">
    <property type="component" value="Unassembled WGS sequence"/>
</dbReference>
<dbReference type="PANTHER" id="PTHR47685:SF1">
    <property type="entry name" value="MAGNESIUM TRANSPORT PROTEIN CORA"/>
    <property type="match status" value="1"/>
</dbReference>
<keyword evidence="16" id="KW-1185">Reference proteome</keyword>
<dbReference type="SUPFAM" id="SSF143865">
    <property type="entry name" value="CorA soluble domain-like"/>
    <property type="match status" value="1"/>
</dbReference>
<dbReference type="EMBL" id="NXLV01000010">
    <property type="protein sequence ID" value="RDU70333.1"/>
    <property type="molecule type" value="Genomic_DNA"/>
</dbReference>
<comment type="catalytic activity">
    <reaction evidence="13">
        <text>Mg(2+)(in) = Mg(2+)(out)</text>
        <dbReference type="Rhea" id="RHEA:29827"/>
        <dbReference type="ChEBI" id="CHEBI:18420"/>
    </reaction>
</comment>
<keyword evidence="8 14" id="KW-0460">Magnesium</keyword>
<dbReference type="Gene3D" id="3.30.460.20">
    <property type="entry name" value="CorA soluble domain-like"/>
    <property type="match status" value="1"/>
</dbReference>
<dbReference type="GO" id="GO:0015095">
    <property type="term" value="F:magnesium ion transmembrane transporter activity"/>
    <property type="evidence" value="ECO:0007669"/>
    <property type="project" value="UniProtKB-UniRule"/>
</dbReference>
<comment type="caution">
    <text evidence="15">The sequence shown here is derived from an EMBL/GenBank/DDBJ whole genome shotgun (WGS) entry which is preliminary data.</text>
</comment>
<keyword evidence="6" id="KW-0997">Cell inner membrane</keyword>
<evidence type="ECO:0000256" key="8">
    <source>
        <dbReference type="ARBA" id="ARBA00022842"/>
    </source>
</evidence>
<evidence type="ECO:0000313" key="16">
    <source>
        <dbReference type="Proteomes" id="UP000257045"/>
    </source>
</evidence>
<dbReference type="InterPro" id="IPR002523">
    <property type="entry name" value="MgTranspt_CorA/ZnTranspt_ZntB"/>
</dbReference>
<name>A0A3D8IZ47_9HELI</name>
<dbReference type="InterPro" id="IPR050829">
    <property type="entry name" value="CorA_MIT"/>
</dbReference>
<dbReference type="GO" id="GO:0015099">
    <property type="term" value="F:nickel cation transmembrane transporter activity"/>
    <property type="evidence" value="ECO:0007669"/>
    <property type="project" value="TreeGrafter"/>
</dbReference>
<gene>
    <name evidence="14 15" type="primary">corA</name>
    <name evidence="15" type="ORF">CQA58_05725</name>
</gene>
<comment type="subcellular location">
    <subcellularLocation>
        <location evidence="1">Cell inner membrane</location>
        <topology evidence="1">Multi-pass membrane protein</topology>
    </subcellularLocation>
    <subcellularLocation>
        <location evidence="14">Membrane</location>
        <topology evidence="14">Multi-pass membrane protein</topology>
    </subcellularLocation>
</comment>
<dbReference type="FunFam" id="1.20.58.340:FF:000001">
    <property type="entry name" value="Magnesium transport protein CorA"/>
    <property type="match status" value="1"/>
</dbReference>
<comment type="similarity">
    <text evidence="2 14">Belongs to the CorA metal ion transporter (MIT) (TC 1.A.35) family.</text>
</comment>
<feature type="transmembrane region" description="Helical" evidence="14">
    <location>
        <begin position="287"/>
        <end position="307"/>
    </location>
</feature>
<evidence type="ECO:0000256" key="13">
    <source>
        <dbReference type="ARBA" id="ARBA00034269"/>
    </source>
</evidence>
<evidence type="ECO:0000256" key="6">
    <source>
        <dbReference type="ARBA" id="ARBA00022519"/>
    </source>
</evidence>
<dbReference type="InterPro" id="IPR004488">
    <property type="entry name" value="Mg/Co-transport_prot_CorA"/>
</dbReference>
<sequence length="314" mass="36871">MYIFLKEGQKQIKKEEIHNPSHQNIIWIDLFKPIHEEISYISQTYNINIPTKEEQEEIEESARYWEDDQAITINTYFLIPMREEKRIGNQSVTFILSENILFTVRYEEFRVFDEVQKIILANPKHFNNGFDLISKIFEIRVEKDADMLEGFARSTRALRKKVFDKDIGDDVLQQLSHLQEFNMTVRDSLFDKRRAIAAMLKSLQPHIDVKKNLGIILKDINSLIEFANTSMNALDNVQSLLTNQINIEQNKIIKIFTVATVAMMPPTLIGTIYGMNFKHMPELEWSYGYPIAVGLMVIFTFLPILYFKKRGWLH</sequence>
<dbReference type="InterPro" id="IPR045861">
    <property type="entry name" value="CorA_cytoplasmic_dom"/>
</dbReference>
<reference evidence="15 16" key="1">
    <citation type="submission" date="2018-04" db="EMBL/GenBank/DDBJ databases">
        <title>Novel Campyloabacter and Helicobacter Species and Strains.</title>
        <authorList>
            <person name="Mannion A.J."/>
            <person name="Shen Z."/>
            <person name="Fox J.G."/>
        </authorList>
    </citation>
    <scope>NUCLEOTIDE SEQUENCE [LARGE SCALE GENOMIC DNA]</scope>
    <source>
        <strain evidence="15 16">MIT 04-9366</strain>
    </source>
</reference>
<comment type="function">
    <text evidence="14">Mediates influx of magnesium ions.</text>
</comment>
<proteinExistence type="inferred from homology"/>
<dbReference type="Gene3D" id="1.20.58.340">
    <property type="entry name" value="Magnesium transport protein CorA, transmembrane region"/>
    <property type="match status" value="2"/>
</dbReference>
<evidence type="ECO:0000256" key="14">
    <source>
        <dbReference type="RuleBase" id="RU362010"/>
    </source>
</evidence>
<keyword evidence="10 14" id="KW-0406">Ion transport</keyword>
<evidence type="ECO:0000256" key="10">
    <source>
        <dbReference type="ARBA" id="ARBA00023065"/>
    </source>
</evidence>
<dbReference type="PANTHER" id="PTHR47685">
    <property type="entry name" value="MAGNESIUM TRANSPORT PROTEIN CORA"/>
    <property type="match status" value="1"/>
</dbReference>
<evidence type="ECO:0000256" key="3">
    <source>
        <dbReference type="ARBA" id="ARBA00019439"/>
    </source>
</evidence>
<dbReference type="InterPro" id="IPR045863">
    <property type="entry name" value="CorA_TM1_TM2"/>
</dbReference>
<evidence type="ECO:0000256" key="1">
    <source>
        <dbReference type="ARBA" id="ARBA00004429"/>
    </source>
</evidence>
<keyword evidence="9 14" id="KW-1133">Transmembrane helix</keyword>
<evidence type="ECO:0000256" key="9">
    <source>
        <dbReference type="ARBA" id="ARBA00022989"/>
    </source>
</evidence>
<comment type="subunit">
    <text evidence="12">Homopentamer. In the absence of Mg(2+), interactions between subunits are weakened, and dimers, trimers and tetramers can be observed in vitro.</text>
</comment>
<dbReference type="OrthoDB" id="9803416at2"/>
<dbReference type="AlphaFoldDB" id="A0A3D8IZ47"/>
<protein>
    <recommendedName>
        <fullName evidence="3 14">Magnesium transport protein CorA</fullName>
    </recommendedName>
</protein>
<evidence type="ECO:0000256" key="11">
    <source>
        <dbReference type="ARBA" id="ARBA00023136"/>
    </source>
</evidence>
<evidence type="ECO:0000313" key="15">
    <source>
        <dbReference type="EMBL" id="RDU70333.1"/>
    </source>
</evidence>
<dbReference type="SUPFAM" id="SSF144083">
    <property type="entry name" value="Magnesium transport protein CorA, transmembrane region"/>
    <property type="match status" value="1"/>
</dbReference>
<keyword evidence="5 14" id="KW-1003">Cell membrane</keyword>
<accession>A0A3D8IZ47</accession>
<keyword evidence="11 14" id="KW-0472">Membrane</keyword>
<dbReference type="GO" id="GO:0015087">
    <property type="term" value="F:cobalt ion transmembrane transporter activity"/>
    <property type="evidence" value="ECO:0007669"/>
    <property type="project" value="UniProtKB-UniRule"/>
</dbReference>
<evidence type="ECO:0000256" key="4">
    <source>
        <dbReference type="ARBA" id="ARBA00022448"/>
    </source>
</evidence>
<organism evidence="15 16">
    <name type="scientific">Helicobacter brantae</name>
    <dbReference type="NCBI Taxonomy" id="375927"/>
    <lineage>
        <taxon>Bacteria</taxon>
        <taxon>Pseudomonadati</taxon>
        <taxon>Campylobacterota</taxon>
        <taxon>Epsilonproteobacteria</taxon>
        <taxon>Campylobacterales</taxon>
        <taxon>Helicobacteraceae</taxon>
        <taxon>Helicobacter</taxon>
    </lineage>
</organism>